<dbReference type="PROSITE" id="PS51724">
    <property type="entry name" value="SPOR"/>
    <property type="match status" value="1"/>
</dbReference>
<dbReference type="InterPro" id="IPR007730">
    <property type="entry name" value="SPOR-like_dom"/>
</dbReference>
<evidence type="ECO:0000313" key="4">
    <source>
        <dbReference type="EMBL" id="SMA32040.1"/>
    </source>
</evidence>
<organism evidence="4 5">
    <name type="scientific">Parendozoicomonas haliclonae</name>
    <dbReference type="NCBI Taxonomy" id="1960125"/>
    <lineage>
        <taxon>Bacteria</taxon>
        <taxon>Pseudomonadati</taxon>
        <taxon>Pseudomonadota</taxon>
        <taxon>Gammaproteobacteria</taxon>
        <taxon>Oceanospirillales</taxon>
        <taxon>Endozoicomonadaceae</taxon>
        <taxon>Parendozoicomonas</taxon>
    </lineage>
</organism>
<dbReference type="InterPro" id="IPR052521">
    <property type="entry name" value="Cell_div_SPOR-domain"/>
</dbReference>
<reference evidence="4 5" key="1">
    <citation type="submission" date="2017-03" db="EMBL/GenBank/DDBJ databases">
        <authorList>
            <person name="Afonso C.L."/>
            <person name="Miller P.J."/>
            <person name="Scott M.A."/>
            <person name="Spackman E."/>
            <person name="Goraichik I."/>
            <person name="Dimitrov K.M."/>
            <person name="Suarez D.L."/>
            <person name="Swayne D.E."/>
        </authorList>
    </citation>
    <scope>NUCLEOTIDE SEQUENCE [LARGE SCALE GENOMIC DNA]</scope>
    <source>
        <strain evidence="4">SB41UT1</strain>
    </source>
</reference>
<feature type="region of interest" description="Disordered" evidence="1">
    <location>
        <begin position="54"/>
        <end position="77"/>
    </location>
</feature>
<evidence type="ECO:0000259" key="3">
    <source>
        <dbReference type="PROSITE" id="PS51724"/>
    </source>
</evidence>
<dbReference type="Gene3D" id="3.30.70.1070">
    <property type="entry name" value="Sporulation related repeat"/>
    <property type="match status" value="1"/>
</dbReference>
<evidence type="ECO:0000256" key="2">
    <source>
        <dbReference type="SAM" id="Phobius"/>
    </source>
</evidence>
<dbReference type="InterPro" id="IPR036680">
    <property type="entry name" value="SPOR-like_sf"/>
</dbReference>
<name>A0A1X7ADK6_9GAMM</name>
<evidence type="ECO:0000313" key="5">
    <source>
        <dbReference type="Proteomes" id="UP000196573"/>
    </source>
</evidence>
<dbReference type="RefSeq" id="WP_165767104.1">
    <property type="nucleotide sequence ID" value="NZ_CBCSCN010000012.1"/>
</dbReference>
<evidence type="ECO:0000256" key="1">
    <source>
        <dbReference type="SAM" id="MobiDB-lite"/>
    </source>
</evidence>
<dbReference type="Pfam" id="PF05036">
    <property type="entry name" value="SPOR"/>
    <property type="match status" value="1"/>
</dbReference>
<keyword evidence="2" id="KW-0812">Transmembrane</keyword>
<keyword evidence="2" id="KW-0472">Membrane</keyword>
<feature type="transmembrane region" description="Helical" evidence="2">
    <location>
        <begin position="29"/>
        <end position="48"/>
    </location>
</feature>
<feature type="compositionally biased region" description="Basic and acidic residues" evidence="1">
    <location>
        <begin position="102"/>
        <end position="119"/>
    </location>
</feature>
<dbReference type="SUPFAM" id="SSF110997">
    <property type="entry name" value="Sporulation related repeat"/>
    <property type="match status" value="1"/>
</dbReference>
<dbReference type="GO" id="GO:0032153">
    <property type="term" value="C:cell division site"/>
    <property type="evidence" value="ECO:0007669"/>
    <property type="project" value="TreeGrafter"/>
</dbReference>
<dbReference type="Proteomes" id="UP000196573">
    <property type="component" value="Unassembled WGS sequence"/>
</dbReference>
<keyword evidence="4" id="KW-0131">Cell cycle</keyword>
<dbReference type="PANTHER" id="PTHR38687">
    <property type="entry name" value="CELL DIVISION PROTEIN DEDD-RELATED"/>
    <property type="match status" value="1"/>
</dbReference>
<protein>
    <submittedName>
        <fullName evidence="4">Cell division protein FtsN</fullName>
    </submittedName>
</protein>
<keyword evidence="5" id="KW-1185">Reference proteome</keyword>
<feature type="compositionally biased region" description="Basic residues" evidence="1">
    <location>
        <begin position="12"/>
        <end position="21"/>
    </location>
</feature>
<accession>A0A1X7ADK6</accession>
<proteinExistence type="predicted"/>
<dbReference type="EMBL" id="FWPT01000001">
    <property type="protein sequence ID" value="SMA32040.1"/>
    <property type="molecule type" value="Genomic_DNA"/>
</dbReference>
<dbReference type="AlphaFoldDB" id="A0A1X7ADK6"/>
<feature type="domain" description="SPOR" evidence="3">
    <location>
        <begin position="137"/>
        <end position="217"/>
    </location>
</feature>
<feature type="region of interest" description="Disordered" evidence="1">
    <location>
        <begin position="92"/>
        <end position="136"/>
    </location>
</feature>
<dbReference type="GO" id="GO:0042834">
    <property type="term" value="F:peptidoglycan binding"/>
    <property type="evidence" value="ECO:0007669"/>
    <property type="project" value="InterPro"/>
</dbReference>
<keyword evidence="2" id="KW-1133">Transmembrane helix</keyword>
<sequence>MAANSSRTGTKTGKRTAKSKPAKSTSSRVPGWLLLTAGVVIGVFVTMLTRLSPNVGVTPPGGQGSKGQQQAETKEDQGPVFDFYTLLPESEVMVPQSGSAKTADKPAPVKEKPKPKPESKPATQPSKPAVVERTPKPAAQGQYLLQAGSFRSSQDADRLRAQLIITGHEARVETVTVRGKETWHRVQLGPFSDEASAESVRQQLAGQGLETMLLKKR</sequence>
<feature type="region of interest" description="Disordered" evidence="1">
    <location>
        <begin position="1"/>
        <end position="28"/>
    </location>
</feature>
<feature type="compositionally biased region" description="Low complexity" evidence="1">
    <location>
        <begin position="1"/>
        <end position="11"/>
    </location>
</feature>
<keyword evidence="4" id="KW-0132">Cell division</keyword>
<dbReference type="GO" id="GO:0030428">
    <property type="term" value="C:cell septum"/>
    <property type="evidence" value="ECO:0007669"/>
    <property type="project" value="TreeGrafter"/>
</dbReference>
<dbReference type="GO" id="GO:0032506">
    <property type="term" value="P:cytokinetic process"/>
    <property type="evidence" value="ECO:0007669"/>
    <property type="project" value="TreeGrafter"/>
</dbReference>
<gene>
    <name evidence="4" type="ORF">EHSB41UT_00096</name>
</gene>
<dbReference type="PANTHER" id="PTHR38687:SF1">
    <property type="entry name" value="CELL DIVISION PROTEIN DEDD"/>
    <property type="match status" value="1"/>
</dbReference>